<organism evidence="1 2">
    <name type="scientific">Rhizoctonia solani</name>
    <dbReference type="NCBI Taxonomy" id="456999"/>
    <lineage>
        <taxon>Eukaryota</taxon>
        <taxon>Fungi</taxon>
        <taxon>Dikarya</taxon>
        <taxon>Basidiomycota</taxon>
        <taxon>Agaricomycotina</taxon>
        <taxon>Agaricomycetes</taxon>
        <taxon>Cantharellales</taxon>
        <taxon>Ceratobasidiaceae</taxon>
        <taxon>Rhizoctonia</taxon>
    </lineage>
</organism>
<name>A0A8H3HCP0_9AGAM</name>
<sequence>MSEQLLKTASTHNTSLVGIIDSAFSRAMDAVASVGWTPLARLAESGVVALMQRITVGHLRVLTESHIYNFPALGSENAQDGPSAELRVVKDSFWIRLVTMSDLGFAEAFMYGDVECDDLVALFKIFLLNRENLVEMKSTIASLLFTVPQRLTSTRFLNTLSNSRSNISAHYDISNQMFEAFLSRDMTYSCAIFPTLDADMAYVEKGERLLKNGVVVRGLGNGDIHSIGAEDSAPVNKLSLSNDEDELYQAQLIKLDHLVKKLKIPETSDKTIRVLEIGSGWGALAILLTRKYPFIEVDSLTLSSEQKSLAEERISEAGVEARVRIWLMDYRCVPESWTGVFDRFVSVEMIEAVGREFLTEYWAIVERCMKPKNSVGVVQVITIPEPLFPGGHLPTVTALVDTLAHGGKNKLIIDSISNIGPHYARTLREWRKRFLVRFDSDIIPSLKREYPEVFDESTRGRNEIEVFKRKWVYYYCYCEVGFTTRTLGDHILTFVREGFEGQSSTVSTMKGFLTVATTAIAVLANVGSSSARSNDHEKRITHYGQLTWFNPVEGNDGCNYKVPKGVPAVHVSSTYWRGGENCGQWVDFDVNGKRSYGVVTGECKTCPAEGIDTAPILFNDFAHQDVGLLQCKWKFMKKGWAPADIPECEE</sequence>
<dbReference type="Proteomes" id="UP000663861">
    <property type="component" value="Unassembled WGS sequence"/>
</dbReference>
<dbReference type="PANTHER" id="PTHR43667">
    <property type="entry name" value="CYCLOPROPANE-FATTY-ACYL-PHOSPHOLIPID SYNTHASE"/>
    <property type="match status" value="1"/>
</dbReference>
<accession>A0A8H3HCP0</accession>
<evidence type="ECO:0000313" key="1">
    <source>
        <dbReference type="EMBL" id="CAE6503715.1"/>
    </source>
</evidence>
<dbReference type="PANTHER" id="PTHR43667:SF2">
    <property type="entry name" value="FATTY ACID C-METHYL TRANSFERASE"/>
    <property type="match status" value="1"/>
</dbReference>
<dbReference type="InterPro" id="IPR029063">
    <property type="entry name" value="SAM-dependent_MTases_sf"/>
</dbReference>
<dbReference type="InterPro" id="IPR036908">
    <property type="entry name" value="RlpA-like_sf"/>
</dbReference>
<dbReference type="CDD" id="cd22191">
    <property type="entry name" value="DPBB_RlpA_EXP_N-like"/>
    <property type="match status" value="1"/>
</dbReference>
<dbReference type="Pfam" id="PF02353">
    <property type="entry name" value="CMAS"/>
    <property type="match status" value="2"/>
</dbReference>
<dbReference type="InterPro" id="IPR050723">
    <property type="entry name" value="CFA/CMAS"/>
</dbReference>
<dbReference type="SUPFAM" id="SSF50685">
    <property type="entry name" value="Barwin-like endoglucanases"/>
    <property type="match status" value="1"/>
</dbReference>
<protein>
    <recommendedName>
        <fullName evidence="3">Cyclopropane-fatty-acyl-phospholipid synthase</fullName>
    </recommendedName>
</protein>
<dbReference type="AlphaFoldDB" id="A0A8H3HCP0"/>
<evidence type="ECO:0000313" key="2">
    <source>
        <dbReference type="Proteomes" id="UP000663861"/>
    </source>
</evidence>
<dbReference type="Gene3D" id="3.40.50.150">
    <property type="entry name" value="Vaccinia Virus protein VP39"/>
    <property type="match status" value="1"/>
</dbReference>
<dbReference type="Gene3D" id="2.40.40.10">
    <property type="entry name" value="RlpA-like domain"/>
    <property type="match status" value="1"/>
</dbReference>
<proteinExistence type="predicted"/>
<dbReference type="EMBL" id="CAJMWY010003578">
    <property type="protein sequence ID" value="CAE6503715.1"/>
    <property type="molecule type" value="Genomic_DNA"/>
</dbReference>
<reference evidence="1" key="1">
    <citation type="submission" date="2021-01" db="EMBL/GenBank/DDBJ databases">
        <authorList>
            <person name="Kaushik A."/>
        </authorList>
    </citation>
    <scope>NUCLEOTIDE SEQUENCE</scope>
    <source>
        <strain evidence="1">AG4-RS23</strain>
    </source>
</reference>
<evidence type="ECO:0008006" key="3">
    <source>
        <dbReference type="Google" id="ProtNLM"/>
    </source>
</evidence>
<gene>
    <name evidence="1" type="ORF">RDB_LOCUS125979</name>
</gene>
<dbReference type="SUPFAM" id="SSF53335">
    <property type="entry name" value="S-adenosyl-L-methionine-dependent methyltransferases"/>
    <property type="match status" value="1"/>
</dbReference>
<comment type="caution">
    <text evidence="1">The sequence shown here is derived from an EMBL/GenBank/DDBJ whole genome shotgun (WGS) entry which is preliminary data.</text>
</comment>